<dbReference type="EMBL" id="JAZDUA010000347">
    <property type="protein sequence ID" value="KAK7794103.1"/>
    <property type="molecule type" value="Genomic_DNA"/>
</dbReference>
<organism evidence="2 3">
    <name type="scientific">Gryllus longicercus</name>
    <dbReference type="NCBI Taxonomy" id="2509291"/>
    <lineage>
        <taxon>Eukaryota</taxon>
        <taxon>Metazoa</taxon>
        <taxon>Ecdysozoa</taxon>
        <taxon>Arthropoda</taxon>
        <taxon>Hexapoda</taxon>
        <taxon>Insecta</taxon>
        <taxon>Pterygota</taxon>
        <taxon>Neoptera</taxon>
        <taxon>Polyneoptera</taxon>
        <taxon>Orthoptera</taxon>
        <taxon>Ensifera</taxon>
        <taxon>Gryllidea</taxon>
        <taxon>Grylloidea</taxon>
        <taxon>Gryllidae</taxon>
        <taxon>Gryllinae</taxon>
        <taxon>Gryllus</taxon>
    </lineage>
</organism>
<name>A0AAN9VMK8_9ORTH</name>
<feature type="transmembrane region" description="Helical" evidence="1">
    <location>
        <begin position="31"/>
        <end position="60"/>
    </location>
</feature>
<keyword evidence="1" id="KW-0812">Transmembrane</keyword>
<comment type="caution">
    <text evidence="2">The sequence shown here is derived from an EMBL/GenBank/DDBJ whole genome shotgun (WGS) entry which is preliminary data.</text>
</comment>
<keyword evidence="1" id="KW-1133">Transmembrane helix</keyword>
<accession>A0AAN9VMK8</accession>
<keyword evidence="3" id="KW-1185">Reference proteome</keyword>
<dbReference type="AlphaFoldDB" id="A0AAN9VMK8"/>
<evidence type="ECO:0000313" key="3">
    <source>
        <dbReference type="Proteomes" id="UP001378592"/>
    </source>
</evidence>
<reference evidence="2 3" key="1">
    <citation type="submission" date="2024-03" db="EMBL/GenBank/DDBJ databases">
        <title>The genome assembly and annotation of the cricket Gryllus longicercus Weissman &amp; Gray.</title>
        <authorList>
            <person name="Szrajer S."/>
            <person name="Gray D."/>
            <person name="Ylla G."/>
        </authorList>
    </citation>
    <scope>NUCLEOTIDE SEQUENCE [LARGE SCALE GENOMIC DNA]</scope>
    <source>
        <strain evidence="2">DAG 2021-001</strain>
        <tissue evidence="2">Whole body minus gut</tissue>
    </source>
</reference>
<protein>
    <submittedName>
        <fullName evidence="2">Uncharacterized protein</fullName>
    </submittedName>
</protein>
<proteinExistence type="predicted"/>
<gene>
    <name evidence="2" type="ORF">R5R35_005607</name>
</gene>
<evidence type="ECO:0000313" key="2">
    <source>
        <dbReference type="EMBL" id="KAK7794103.1"/>
    </source>
</evidence>
<feature type="transmembrane region" description="Helical" evidence="1">
    <location>
        <begin position="119"/>
        <end position="141"/>
    </location>
</feature>
<sequence length="157" mass="18335">MGDKVMIVFKLDFQDLSLLNTHSFLCEAHQFICLFIYLQIYFSSFFGNLLVYHVCLVIFLPQHHDFALNSCRRSPEREHSCLQPEERFRRTPTPNNAAEPAHYSGFSPNHTASPPRSRIFSVSFLFVPVPFTLKVFTFQALGDRLGPRTQRIDRYFK</sequence>
<evidence type="ECO:0000256" key="1">
    <source>
        <dbReference type="SAM" id="Phobius"/>
    </source>
</evidence>
<keyword evidence="1" id="KW-0472">Membrane</keyword>
<dbReference type="Proteomes" id="UP001378592">
    <property type="component" value="Unassembled WGS sequence"/>
</dbReference>